<dbReference type="Pfam" id="PF13424">
    <property type="entry name" value="TPR_12"/>
    <property type="match status" value="1"/>
</dbReference>
<dbReference type="GeneID" id="59290459"/>
<dbReference type="SUPFAM" id="SSF48452">
    <property type="entry name" value="TPR-like"/>
    <property type="match status" value="1"/>
</dbReference>
<dbReference type="Pfam" id="PF00069">
    <property type="entry name" value="Pkinase"/>
    <property type="match status" value="1"/>
</dbReference>
<keyword evidence="3" id="KW-0677">Repeat</keyword>
<dbReference type="EMBL" id="JACCJC010000042">
    <property type="protein sequence ID" value="KAF6233049.1"/>
    <property type="molecule type" value="Genomic_DNA"/>
</dbReference>
<dbReference type="InterPro" id="IPR000719">
    <property type="entry name" value="Prot_kinase_dom"/>
</dbReference>
<dbReference type="PANTHER" id="PTHR45783">
    <property type="entry name" value="KINESIN LIGHT CHAIN"/>
    <property type="match status" value="1"/>
</dbReference>
<dbReference type="SUPFAM" id="SSF56112">
    <property type="entry name" value="Protein kinase-like (PK-like)"/>
    <property type="match status" value="1"/>
</dbReference>
<organism evidence="6 7">
    <name type="scientific">Letharia columbiana</name>
    <dbReference type="NCBI Taxonomy" id="112416"/>
    <lineage>
        <taxon>Eukaryota</taxon>
        <taxon>Fungi</taxon>
        <taxon>Dikarya</taxon>
        <taxon>Ascomycota</taxon>
        <taxon>Pezizomycotina</taxon>
        <taxon>Lecanoromycetes</taxon>
        <taxon>OSLEUM clade</taxon>
        <taxon>Lecanoromycetidae</taxon>
        <taxon>Lecanorales</taxon>
        <taxon>Lecanorineae</taxon>
        <taxon>Parmeliaceae</taxon>
        <taxon>Letharia</taxon>
    </lineage>
</organism>
<dbReference type="OrthoDB" id="626167at2759"/>
<dbReference type="PROSITE" id="PS00108">
    <property type="entry name" value="PROTEIN_KINASE_ST"/>
    <property type="match status" value="1"/>
</dbReference>
<dbReference type="GO" id="GO:0005871">
    <property type="term" value="C:kinesin complex"/>
    <property type="evidence" value="ECO:0007669"/>
    <property type="project" value="InterPro"/>
</dbReference>
<dbReference type="GO" id="GO:0019894">
    <property type="term" value="F:kinesin binding"/>
    <property type="evidence" value="ECO:0007669"/>
    <property type="project" value="TreeGrafter"/>
</dbReference>
<evidence type="ECO:0000256" key="1">
    <source>
        <dbReference type="ARBA" id="ARBA00004496"/>
    </source>
</evidence>
<dbReference type="GO" id="GO:0005524">
    <property type="term" value="F:ATP binding"/>
    <property type="evidence" value="ECO:0007669"/>
    <property type="project" value="InterPro"/>
</dbReference>
<dbReference type="PANTHER" id="PTHR45783:SF3">
    <property type="entry name" value="KINESIN LIGHT CHAIN"/>
    <property type="match status" value="1"/>
</dbReference>
<dbReference type="GO" id="GO:0007018">
    <property type="term" value="P:microtubule-based movement"/>
    <property type="evidence" value="ECO:0007669"/>
    <property type="project" value="TreeGrafter"/>
</dbReference>
<dbReference type="Proteomes" id="UP000578531">
    <property type="component" value="Unassembled WGS sequence"/>
</dbReference>
<dbReference type="Gene3D" id="1.25.40.10">
    <property type="entry name" value="Tetratricopeptide repeat domain"/>
    <property type="match status" value="1"/>
</dbReference>
<keyword evidence="2" id="KW-0963">Cytoplasm</keyword>
<keyword evidence="4" id="KW-0802">TPR repeat</keyword>
<gene>
    <name evidence="6" type="ORF">HO173_008805</name>
</gene>
<feature type="domain" description="Protein kinase" evidence="5">
    <location>
        <begin position="104"/>
        <end position="361"/>
    </location>
</feature>
<comment type="caution">
    <text evidence="6">The sequence shown here is derived from an EMBL/GenBank/DDBJ whole genome shotgun (WGS) entry which is preliminary data.</text>
</comment>
<sequence>MSRLLEESNPQYYADENHFQLVPAWEYHPRNETYNESTEGDLQTVVPLKAGVVMGSLLTFSTSNPNFDSAAPQDFLENDRSIDLIQFLSIAQHTKTDFLPITWAPFEELAGRGGSAQISQSQINIQTSFAFKRFSEPRTDGAELVFKALASEIRVLQNPHTRSSPHVVNLQGICWEFDDPSGTIYPVLVFPKAEYGDLYTYLRRQDDVIHGDIKPQNVLLYKSSDGPPVVAVTDFAYSCLGRSETDIVRLPRSPPWQAPEWHHRGFPIAHAKKMDIYSFGMLCAWVLFGRTMLELKTERAQIEDCQAGSIEALLSDLKQRQVLFETLCEIMKQDLPDDPERSQRLVHFFAKTICDDQDQRVPDIGSLISYLDPLCGLSSFCQSTNKNLFENEEEDTTDFRIPSSLLQLVWGDFRLRTMIYNGLKARDHRGSTTTQKRAAFQLAICYHIGFGTARDTSQVEYYLKLCSKCTEDLRAAVAQVEDQRVFQPGKFLELWTSGFISPVQYPQHYRDHGQQVLAKKEYARTIAEFEIAFGGQHFLVQNLKEILADILEDEGRDDEAVELLNGVLACRQRISKVHPVTLAVETRLASVLERQGKFAEAERLASSAMAKSKELLGPNHPQVILGLAGLSSVFEKLQRWREVEELDRQVLEFYISMFGEEHPNTIKA</sequence>
<comment type="subcellular location">
    <subcellularLocation>
        <location evidence="1">Cytoplasm</location>
    </subcellularLocation>
</comment>
<reference evidence="6 7" key="1">
    <citation type="journal article" date="2020" name="Genomics">
        <title>Complete, high-quality genomes from long-read metagenomic sequencing of two wolf lichen thalli reveals enigmatic genome architecture.</title>
        <authorList>
            <person name="McKenzie S.K."/>
            <person name="Walston R.F."/>
            <person name="Allen J.L."/>
        </authorList>
    </citation>
    <scope>NUCLEOTIDE SEQUENCE [LARGE SCALE GENOMIC DNA]</scope>
    <source>
        <strain evidence="6">WasteWater2</strain>
    </source>
</reference>
<dbReference type="GO" id="GO:0004672">
    <property type="term" value="F:protein kinase activity"/>
    <property type="evidence" value="ECO:0007669"/>
    <property type="project" value="InterPro"/>
</dbReference>
<keyword evidence="7" id="KW-1185">Reference proteome</keyword>
<dbReference type="InterPro" id="IPR002151">
    <property type="entry name" value="Kinesin_light"/>
</dbReference>
<proteinExistence type="predicted"/>
<dbReference type="InterPro" id="IPR011009">
    <property type="entry name" value="Kinase-like_dom_sf"/>
</dbReference>
<evidence type="ECO:0000256" key="4">
    <source>
        <dbReference type="ARBA" id="ARBA00022803"/>
    </source>
</evidence>
<dbReference type="Gene3D" id="1.10.510.10">
    <property type="entry name" value="Transferase(Phosphotransferase) domain 1"/>
    <property type="match status" value="1"/>
</dbReference>
<dbReference type="PROSITE" id="PS50011">
    <property type="entry name" value="PROTEIN_KINASE_DOM"/>
    <property type="match status" value="1"/>
</dbReference>
<evidence type="ECO:0000259" key="5">
    <source>
        <dbReference type="PROSITE" id="PS50011"/>
    </source>
</evidence>
<accession>A0A8H6L2G9</accession>
<evidence type="ECO:0000313" key="6">
    <source>
        <dbReference type="EMBL" id="KAF6233049.1"/>
    </source>
</evidence>
<evidence type="ECO:0000256" key="2">
    <source>
        <dbReference type="ARBA" id="ARBA00022490"/>
    </source>
</evidence>
<dbReference type="InterPro" id="IPR008271">
    <property type="entry name" value="Ser/Thr_kinase_AS"/>
</dbReference>
<dbReference type="GO" id="GO:0005737">
    <property type="term" value="C:cytoplasm"/>
    <property type="evidence" value="ECO:0007669"/>
    <property type="project" value="UniProtKB-SubCell"/>
</dbReference>
<dbReference type="SMART" id="SM00220">
    <property type="entry name" value="S_TKc"/>
    <property type="match status" value="1"/>
</dbReference>
<dbReference type="AlphaFoldDB" id="A0A8H6L2G9"/>
<name>A0A8H6L2G9_9LECA</name>
<protein>
    <recommendedName>
        <fullName evidence="5">Protein kinase domain-containing protein</fullName>
    </recommendedName>
</protein>
<dbReference type="InterPro" id="IPR011990">
    <property type="entry name" value="TPR-like_helical_dom_sf"/>
</dbReference>
<dbReference type="RefSeq" id="XP_037162471.1">
    <property type="nucleotide sequence ID" value="XM_037310701.1"/>
</dbReference>
<evidence type="ECO:0000256" key="3">
    <source>
        <dbReference type="ARBA" id="ARBA00022737"/>
    </source>
</evidence>
<evidence type="ECO:0000313" key="7">
    <source>
        <dbReference type="Proteomes" id="UP000578531"/>
    </source>
</evidence>